<evidence type="ECO:0000313" key="2">
    <source>
        <dbReference type="Proteomes" id="UP001198571"/>
    </source>
</evidence>
<evidence type="ECO:0000313" key="1">
    <source>
        <dbReference type="EMBL" id="MCB5410153.1"/>
    </source>
</evidence>
<proteinExistence type="predicted"/>
<accession>A0ABS8CL92</accession>
<organism evidence="1 2">
    <name type="scientific">Pseudogemmobacter faecipullorum</name>
    <dbReference type="NCBI Taxonomy" id="2755041"/>
    <lineage>
        <taxon>Bacteria</taxon>
        <taxon>Pseudomonadati</taxon>
        <taxon>Pseudomonadota</taxon>
        <taxon>Alphaproteobacteria</taxon>
        <taxon>Rhodobacterales</taxon>
        <taxon>Paracoccaceae</taxon>
        <taxon>Pseudogemmobacter</taxon>
    </lineage>
</organism>
<dbReference type="InterPro" id="IPR006311">
    <property type="entry name" value="TAT_signal"/>
</dbReference>
<name>A0ABS8CL92_9RHOB</name>
<protein>
    <submittedName>
        <fullName evidence="1">Uncharacterized protein</fullName>
    </submittedName>
</protein>
<dbReference type="PROSITE" id="PS51318">
    <property type="entry name" value="TAT"/>
    <property type="match status" value="1"/>
</dbReference>
<comment type="caution">
    <text evidence="1">The sequence shown here is derived from an EMBL/GenBank/DDBJ whole genome shotgun (WGS) entry which is preliminary data.</text>
</comment>
<dbReference type="RefSeq" id="WP_226935059.1">
    <property type="nucleotide sequence ID" value="NZ_JACDXX010000007.1"/>
</dbReference>
<reference evidence="1 2" key="1">
    <citation type="submission" date="2020-07" db="EMBL/GenBank/DDBJ databases">
        <title>Pseudogemmobacter sp. nov., isolated from poultry manure in Taiwan.</title>
        <authorList>
            <person name="Lin S.-Y."/>
            <person name="Tang Y.-S."/>
            <person name="Young C.-C."/>
        </authorList>
    </citation>
    <scope>NUCLEOTIDE SEQUENCE [LARGE SCALE GENOMIC DNA]</scope>
    <source>
        <strain evidence="1 2">CC-YST710</strain>
    </source>
</reference>
<gene>
    <name evidence="1" type="ORF">H0485_09085</name>
</gene>
<dbReference type="EMBL" id="JACDXX010000007">
    <property type="protein sequence ID" value="MCB5410153.1"/>
    <property type="molecule type" value="Genomic_DNA"/>
</dbReference>
<sequence length="371" mass="38547">MAVSRRKTLALIAGGIGAAALIFLASGPFLPGSSARPGKAPEAPPQSRDVIRMTEGYDLGQGGFSLVLGDLVTGRGPLLVQDAAELSRLAPDLWYSLPVSAEAAAGSEHAAPQVEVGTLFQAGLPLHIFTCPEADCGSWFIGADSQGAHDSGFAALRQRSALPGEPVEHVTGYYDSYAGYQRAHAAILAGNGRWFATPGAAKLQQEEAAPALLEITLPVELIAGEAPPAAEEEARLTALSSGWLGDRPGSAGVAISLPEPVSLTLLPPLSDAGAEIPLPGLHYRSRVISLQLAQADARSLADQIDLSGFAMPDLLILSDAAHQALRQQGYDTACLPDCASIALGRINQPARIGIHPAPGWEIGSWRLSEAD</sequence>
<keyword evidence="2" id="KW-1185">Reference proteome</keyword>
<dbReference type="Proteomes" id="UP001198571">
    <property type="component" value="Unassembled WGS sequence"/>
</dbReference>